<dbReference type="GO" id="GO:0007156">
    <property type="term" value="P:homophilic cell adhesion via plasma membrane adhesion molecules"/>
    <property type="evidence" value="ECO:0007669"/>
    <property type="project" value="InterPro"/>
</dbReference>
<organism evidence="3 4">
    <name type="scientific">Asbolus verrucosus</name>
    <name type="common">Desert ironclad beetle</name>
    <dbReference type="NCBI Taxonomy" id="1661398"/>
    <lineage>
        <taxon>Eukaryota</taxon>
        <taxon>Metazoa</taxon>
        <taxon>Ecdysozoa</taxon>
        <taxon>Arthropoda</taxon>
        <taxon>Hexapoda</taxon>
        <taxon>Insecta</taxon>
        <taxon>Pterygota</taxon>
        <taxon>Neoptera</taxon>
        <taxon>Endopterygota</taxon>
        <taxon>Coleoptera</taxon>
        <taxon>Polyphaga</taxon>
        <taxon>Cucujiformia</taxon>
        <taxon>Tenebrionidae</taxon>
        <taxon>Pimeliinae</taxon>
        <taxon>Asbolus</taxon>
    </lineage>
</organism>
<evidence type="ECO:0000256" key="1">
    <source>
        <dbReference type="PROSITE-ProRule" id="PRU00043"/>
    </source>
</evidence>
<evidence type="ECO:0000313" key="4">
    <source>
        <dbReference type="Proteomes" id="UP000292052"/>
    </source>
</evidence>
<dbReference type="PROSITE" id="PS50268">
    <property type="entry name" value="CADHERIN_2"/>
    <property type="match status" value="1"/>
</dbReference>
<evidence type="ECO:0000259" key="2">
    <source>
        <dbReference type="PROSITE" id="PS50268"/>
    </source>
</evidence>
<proteinExistence type="predicted"/>
<dbReference type="GO" id="GO:0005509">
    <property type="term" value="F:calcium ion binding"/>
    <property type="evidence" value="ECO:0007669"/>
    <property type="project" value="UniProtKB-UniRule"/>
</dbReference>
<feature type="non-terminal residue" evidence="3">
    <location>
        <position position="1364"/>
    </location>
</feature>
<protein>
    <recommendedName>
        <fullName evidence="2">Cadherin domain-containing protein</fullName>
    </recommendedName>
</protein>
<reference evidence="3 4" key="1">
    <citation type="submission" date="2017-03" db="EMBL/GenBank/DDBJ databases">
        <title>Genome of the blue death feigning beetle - Asbolus verrucosus.</title>
        <authorList>
            <person name="Rider S.D."/>
        </authorList>
    </citation>
    <scope>NUCLEOTIDE SEQUENCE [LARGE SCALE GENOMIC DNA]</scope>
    <source>
        <strain evidence="3">Butters</strain>
        <tissue evidence="3">Head and leg muscle</tissue>
    </source>
</reference>
<comment type="caution">
    <text evidence="3">The sequence shown here is derived from an EMBL/GenBank/DDBJ whole genome shotgun (WGS) entry which is preliminary data.</text>
</comment>
<gene>
    <name evidence="3" type="ORF">BDFB_006638</name>
</gene>
<dbReference type="InterPro" id="IPR002126">
    <property type="entry name" value="Cadherin-like_dom"/>
</dbReference>
<name>A0A482VL21_ASBVE</name>
<dbReference type="Gene3D" id="2.60.40.60">
    <property type="entry name" value="Cadherins"/>
    <property type="match status" value="1"/>
</dbReference>
<keyword evidence="4" id="KW-1185">Reference proteome</keyword>
<dbReference type="Proteomes" id="UP000292052">
    <property type="component" value="Unassembled WGS sequence"/>
</dbReference>
<dbReference type="EMBL" id="QDEB01088995">
    <property type="protein sequence ID" value="RZC33423.1"/>
    <property type="molecule type" value="Genomic_DNA"/>
</dbReference>
<feature type="domain" description="Cadherin" evidence="2">
    <location>
        <begin position="18"/>
        <end position="106"/>
    </location>
</feature>
<sequence length="1364" mass="148794">MPVPLVPKIDLTGFGDSIIVEDIDFSNSDVTFSIDPIGNFALETISYTEPPKQYQAVLKVTEFTRLTEDAIYTITATDSGNPAKTETATITIKVDDSSSLPDIPTFSAPSYEFKYSVSDGKPAIIPIGEPIIITTSDPDKTTVDIEENDYFTKSFDPASKEVTIGVTGTPIGTTSKNIMVLKLTVTLGDDSSQSVILVDIPNENVINIPTFSQPYYTATYLADTTPHSIALDDGQEISVTKNPDNVGIALIGDSEHFNINKVDNKWQLAVTKDLDADTLKQGEDIVLTLEATATGDGSEDIDQGFATLIINLPEVTPVQVPQFSNTHYSAQYAINPDGIDTVTVTDGPIKITSEGSENVQVDFEDPSENFKIGKDADGWTISVTNDLSQEILNKGGDIILMLQATVTGEDVAHGISTLIIQLPTVKKPTFSKIHYSAQYNVDTEKGKVTVSDGPIQITSPTDKNVIVTFQESSDYFSIAEDSTNDNNWVISVSKNLPDNDLQRGEDIILTLVATVEGDTANVGYGSVIIQIPKTPKFSKAYYSAIYTVDGETATVAIEDGPVEWVASDKDVVIVLQEPYNENFEFNIGNDPQITVKNKLADSIINEHQEILLTLQLSLENSVNTESTVISLKLPYIETKETLKFNQPSYIFAYKTDTDPPTIDNKDQTISITNGDGASVQVVENYESNFEIKLNDDKTYSLGIKSPLEDTVLNSEVDIILTLDASLNGHDDGFATVIINLPKKEVPAPQFTDVSYTAKYVIGDDPDTRVDSVTMTDQIILQTGSENNPSVVILAGTNSDNFDVIYNTEKKVYEIQVNSNLDDATLIKEVDIVLTLQASIEGTSEVGISTLVIKLPKTESPAAFSEAYYNANYVRGSEGTDTVEFEGGHEINLVGDHIAETKIVLTGDLAENFKLSDSSPYTITVITNLDDNTLNNQREVVLTLVASMEETTLTTSAPVIITLPSIPSAPKFSNILYTAKYEKSDTAATVTLEDGQITTDPNSAIVTVEEKYKTNFALNYDDTAKSYLVTVMKPLEDEVVDRESEIYVTLIATVDRALESGSATLLIKMPEKVSDVVPKFSKTYYSATYEVGADDKHTVTIPNTNQITIVSDHSADTVVKVVDTYADNFQADLKDNVYQLTVKKNLDDGILKTQKEIVVILEASLPENQEVGRTAVIINLPAQDLKAAPIFTNTFYNAEYIIDDKGVPSVTVTGDVIAVKYNDENLVDVTLDDYTGNFKLSYDESQKQWNLALTNPLDETTYTVDDKEIDTIAVHKDITINFDNAELAITGDAADKGTATVIIGLPSQSLKPAPKFSHTFYTAQYAVDDKGQPSITIVGDSIAITNDDENLVEVTLDEYAENFNV</sequence>
<accession>A0A482VL21</accession>
<keyword evidence="1" id="KW-0106">Calcium</keyword>
<evidence type="ECO:0000313" key="3">
    <source>
        <dbReference type="EMBL" id="RZC33423.1"/>
    </source>
</evidence>
<dbReference type="OrthoDB" id="6606209at2759"/>
<dbReference type="GO" id="GO:0016020">
    <property type="term" value="C:membrane"/>
    <property type="evidence" value="ECO:0007669"/>
    <property type="project" value="InterPro"/>
</dbReference>
<dbReference type="STRING" id="1661398.A0A482VL21"/>